<dbReference type="KEGG" id="merd:EB233_11585"/>
<dbReference type="Proteomes" id="UP000503339">
    <property type="component" value="Chromosome"/>
</dbReference>
<feature type="signal peptide" evidence="1">
    <location>
        <begin position="1"/>
        <end position="20"/>
    </location>
</feature>
<gene>
    <name evidence="2" type="ORF">EB233_11585</name>
</gene>
<protein>
    <submittedName>
        <fullName evidence="2">Uncharacterized protein</fullName>
    </submittedName>
</protein>
<keyword evidence="3" id="KW-1185">Reference proteome</keyword>
<organism evidence="2 3">
    <name type="scientific">Mesorhizobium erdmanii</name>
    <dbReference type="NCBI Taxonomy" id="1777866"/>
    <lineage>
        <taxon>Bacteria</taxon>
        <taxon>Pseudomonadati</taxon>
        <taxon>Pseudomonadota</taxon>
        <taxon>Alphaproteobacteria</taxon>
        <taxon>Hyphomicrobiales</taxon>
        <taxon>Phyllobacteriaceae</taxon>
        <taxon>Mesorhizobium</taxon>
    </lineage>
</organism>
<dbReference type="AlphaFoldDB" id="A0A6M7UJ01"/>
<evidence type="ECO:0000313" key="3">
    <source>
        <dbReference type="Proteomes" id="UP000503339"/>
    </source>
</evidence>
<proteinExistence type="predicted"/>
<evidence type="ECO:0000313" key="2">
    <source>
        <dbReference type="EMBL" id="QKC76103.1"/>
    </source>
</evidence>
<reference evidence="2 3" key="1">
    <citation type="submission" date="2018-10" db="EMBL/GenBank/DDBJ databases">
        <authorList>
            <person name="Perry B.J."/>
            <person name="Sullivan J.T."/>
            <person name="Murphy R.J.T."/>
            <person name="Ramsay J.P."/>
            <person name="Ronson C.W."/>
        </authorList>
    </citation>
    <scope>NUCLEOTIDE SEQUENCE [LARGE SCALE GENOMIC DNA]</scope>
    <source>
        <strain evidence="2 3">NZP2014</strain>
    </source>
</reference>
<sequence length="158" mass="17246">MLTVIMAISLLSWAPAGVSAAEQASWTIVLRPTDFVVGDALGQLHTHRQWITGFDERSGVFEIALRRKAIAISAPHCRMDYLILTIPVYYPENPKQASVRERRVVYDALVALQAKGKGSATVAVEAPGPLARPGKRGIELLACNLYFAFPISVQVSTQ</sequence>
<keyword evidence="1" id="KW-0732">Signal</keyword>
<accession>A0A6M7UJ01</accession>
<feature type="chain" id="PRO_5026951158" evidence="1">
    <location>
        <begin position="21"/>
        <end position="158"/>
    </location>
</feature>
<evidence type="ECO:0000256" key="1">
    <source>
        <dbReference type="SAM" id="SignalP"/>
    </source>
</evidence>
<dbReference type="EMBL" id="CP033361">
    <property type="protein sequence ID" value="QKC76103.1"/>
    <property type="molecule type" value="Genomic_DNA"/>
</dbReference>
<name>A0A6M7UJ01_9HYPH</name>